<gene>
    <name evidence="2" type="ORF">BGAL_0054g00340</name>
</gene>
<dbReference type="Proteomes" id="UP000308671">
    <property type="component" value="Unassembled WGS sequence"/>
</dbReference>
<reference evidence="2 3" key="1">
    <citation type="submission" date="2017-12" db="EMBL/GenBank/DDBJ databases">
        <title>Comparative genomics of Botrytis spp.</title>
        <authorList>
            <person name="Valero-Jimenez C.A."/>
            <person name="Tapia P."/>
            <person name="Veloso J."/>
            <person name="Silva-Moreno E."/>
            <person name="Staats M."/>
            <person name="Valdes J.H."/>
            <person name="Van Kan J.A.L."/>
        </authorList>
    </citation>
    <scope>NUCLEOTIDE SEQUENCE [LARGE SCALE GENOMIC DNA]</scope>
    <source>
        <strain evidence="2 3">MUCL435</strain>
    </source>
</reference>
<name>A0A4S8R8K6_9HELO</name>
<dbReference type="EMBL" id="PQXL01000054">
    <property type="protein sequence ID" value="THV53322.1"/>
    <property type="molecule type" value="Genomic_DNA"/>
</dbReference>
<keyword evidence="3" id="KW-1185">Reference proteome</keyword>
<evidence type="ECO:0000256" key="1">
    <source>
        <dbReference type="SAM" id="MobiDB-lite"/>
    </source>
</evidence>
<feature type="region of interest" description="Disordered" evidence="1">
    <location>
        <begin position="127"/>
        <end position="147"/>
    </location>
</feature>
<sequence length="190" mass="21319">MSASQSSSRDNRVSVNDDVINFMDIPEADREKFLIDLKHGFFNLSLVPEDMKEEVVRRLEIAFNTKGSTVDKTNEQPNTIELPIIIDVLESCTAQSSTSTIQSSVNQGGDGMTWAELQKRETKVIPEARDAESEPLSGQKNHHAEETIEPVATPILDNSKETELKIARKELIEADRIIQRQDTKIAQLLE</sequence>
<dbReference type="OrthoDB" id="3514503at2759"/>
<proteinExistence type="predicted"/>
<comment type="caution">
    <text evidence="2">The sequence shown here is derived from an EMBL/GenBank/DDBJ whole genome shotgun (WGS) entry which is preliminary data.</text>
</comment>
<organism evidence="2 3">
    <name type="scientific">Botrytis galanthina</name>
    <dbReference type="NCBI Taxonomy" id="278940"/>
    <lineage>
        <taxon>Eukaryota</taxon>
        <taxon>Fungi</taxon>
        <taxon>Dikarya</taxon>
        <taxon>Ascomycota</taxon>
        <taxon>Pezizomycotina</taxon>
        <taxon>Leotiomycetes</taxon>
        <taxon>Helotiales</taxon>
        <taxon>Sclerotiniaceae</taxon>
        <taxon>Botrytis</taxon>
    </lineage>
</organism>
<dbReference type="AlphaFoldDB" id="A0A4S8R8K6"/>
<accession>A0A4S8R8K6</accession>
<protein>
    <submittedName>
        <fullName evidence="2">Uncharacterized protein</fullName>
    </submittedName>
</protein>
<evidence type="ECO:0000313" key="2">
    <source>
        <dbReference type="EMBL" id="THV53322.1"/>
    </source>
</evidence>
<evidence type="ECO:0000313" key="3">
    <source>
        <dbReference type="Proteomes" id="UP000308671"/>
    </source>
</evidence>